<reference evidence="1" key="1">
    <citation type="submission" date="2018-02" db="EMBL/GenBank/DDBJ databases">
        <authorList>
            <person name="Cohen D.B."/>
            <person name="Kent A.D."/>
        </authorList>
    </citation>
    <scope>NUCLEOTIDE SEQUENCE</scope>
</reference>
<dbReference type="EMBL" id="OIVN01003045">
    <property type="protein sequence ID" value="SPD08404.1"/>
    <property type="molecule type" value="Genomic_DNA"/>
</dbReference>
<proteinExistence type="predicted"/>
<gene>
    <name evidence="1" type="ORF">FSB_LOCUS36286</name>
</gene>
<evidence type="ECO:0000313" key="1">
    <source>
        <dbReference type="EMBL" id="SPD08404.1"/>
    </source>
</evidence>
<accession>A0A2N9H9Y6</accession>
<name>A0A2N9H9Y6_FAGSY</name>
<organism evidence="1">
    <name type="scientific">Fagus sylvatica</name>
    <name type="common">Beechnut</name>
    <dbReference type="NCBI Taxonomy" id="28930"/>
    <lineage>
        <taxon>Eukaryota</taxon>
        <taxon>Viridiplantae</taxon>
        <taxon>Streptophyta</taxon>
        <taxon>Embryophyta</taxon>
        <taxon>Tracheophyta</taxon>
        <taxon>Spermatophyta</taxon>
        <taxon>Magnoliopsida</taxon>
        <taxon>eudicotyledons</taxon>
        <taxon>Gunneridae</taxon>
        <taxon>Pentapetalae</taxon>
        <taxon>rosids</taxon>
        <taxon>fabids</taxon>
        <taxon>Fagales</taxon>
        <taxon>Fagaceae</taxon>
        <taxon>Fagus</taxon>
    </lineage>
</organism>
<protein>
    <submittedName>
        <fullName evidence="1">Uncharacterized protein</fullName>
    </submittedName>
</protein>
<sequence>MLPCIRCSACCRASAGLHAVDLRVAWANGWLHSGRSAAPSLVLCDGGYRI</sequence>
<dbReference type="AlphaFoldDB" id="A0A2N9H9Y6"/>